<dbReference type="GO" id="GO:0016810">
    <property type="term" value="F:hydrolase activity, acting on carbon-nitrogen (but not peptide) bonds"/>
    <property type="evidence" value="ECO:0007669"/>
    <property type="project" value="InterPro"/>
</dbReference>
<organism evidence="2 3">
    <name type="scientific">Rhizorhabdus wittichii (strain DSM 6014 / CCUG 31198 / JCM 15750 / NBRC 105917 / EY 4224 / RW1)</name>
    <name type="common">Sphingomonas wittichii</name>
    <dbReference type="NCBI Taxonomy" id="392499"/>
    <lineage>
        <taxon>Bacteria</taxon>
        <taxon>Pseudomonadati</taxon>
        <taxon>Pseudomonadota</taxon>
        <taxon>Alphaproteobacteria</taxon>
        <taxon>Sphingomonadales</taxon>
        <taxon>Sphingomonadaceae</taxon>
        <taxon>Rhizorhabdus</taxon>
    </lineage>
</organism>
<accession>A0A9J9LEJ8</accession>
<evidence type="ECO:0000259" key="1">
    <source>
        <dbReference type="Pfam" id="PF01979"/>
    </source>
</evidence>
<evidence type="ECO:0000313" key="2">
    <source>
        <dbReference type="EMBL" id="ABQ69274.1"/>
    </source>
</evidence>
<protein>
    <submittedName>
        <fullName evidence="2">Amidohydrolase</fullName>
    </submittedName>
</protein>
<dbReference type="Gene3D" id="3.20.20.140">
    <property type="entry name" value="Metal-dependent hydrolases"/>
    <property type="match status" value="2"/>
</dbReference>
<dbReference type="InterPro" id="IPR006680">
    <property type="entry name" value="Amidohydro-rel"/>
</dbReference>
<evidence type="ECO:0000313" key="3">
    <source>
        <dbReference type="Proteomes" id="UP000001989"/>
    </source>
</evidence>
<dbReference type="AlphaFoldDB" id="A0A9J9LEJ8"/>
<dbReference type="InterPro" id="IPR051781">
    <property type="entry name" value="Metallo-dep_Hydrolase"/>
</dbReference>
<dbReference type="PANTHER" id="PTHR43135">
    <property type="entry name" value="ALPHA-D-RIBOSE 1-METHYLPHOSPHONATE 5-TRIPHOSPHATE DIPHOSPHATASE"/>
    <property type="match status" value="1"/>
</dbReference>
<dbReference type="SUPFAM" id="SSF51556">
    <property type="entry name" value="Metallo-dependent hydrolases"/>
    <property type="match status" value="1"/>
</dbReference>
<dbReference type="Proteomes" id="UP000001989">
    <property type="component" value="Chromosome"/>
</dbReference>
<sequence length="511" mass="55007">MMIILISHLRMMARPTIIAPGHFQPDETMKAFLIALTAAAAFQPIPAAAARQAADLLIRHAVVIDVEGARPIPDQAVAIKGDRIVAVGGDAAVARAWSAPRRIEAKGRYLIPGLWDMHVHFGGGPALVDENRALLPLYVAYGITTVRDASGDLPNEVLHWRREIADGTLFGPTLLSSGPKIEGIKPVWKGTLETGSEADVDAAVAKLVGLGVDFVKITDSTLEPGLFLYAVRRVRAAGLRASGHIPMALTVGQAVDAGISSIEHLSYAYKAGVKDEAAIAADFAAGRITRAEAQARLDADFDEATAMAAYRTLRDRRVFVTPTLNIERTLAFLDSDDHSKDPFLAYVGPGLRKTYQWRIDRAARATPEQVEARHREYRQTAAVLPMLAKAGVTIMAGTDAGFLNSFDYPALGLHQELALYVENGLTPAQALSAATRAGPAWFGKLDRYGSVEAGKQADLVLLDRNPLEDIHATQSVDTVVLRGTVQDRAALDRLLAEARAKVARWDAEAGQ</sequence>
<dbReference type="KEGG" id="swi:Swit_2922"/>
<dbReference type="SUPFAM" id="SSF51338">
    <property type="entry name" value="Composite domain of metallo-dependent hydrolases"/>
    <property type="match status" value="1"/>
</dbReference>
<reference evidence="2 3" key="1">
    <citation type="journal article" date="2010" name="J. Bacteriol.">
        <title>Genome sequence of the dioxin-mineralizing bacterium Sphingomonas wittichii RW1.</title>
        <authorList>
            <person name="Miller T.R."/>
            <person name="Delcher A.L."/>
            <person name="Salzberg S.L."/>
            <person name="Saunders E."/>
            <person name="Detter J.C."/>
            <person name="Halden R.U."/>
        </authorList>
    </citation>
    <scope>NUCLEOTIDE SEQUENCE [LARGE SCALE GENOMIC DNA]</scope>
    <source>
        <strain evidence="3">DSM 6014 / CCUG 31198 / JCM 15750 / NBRC 105917 / EY 4224 / RW1</strain>
    </source>
</reference>
<dbReference type="Gene3D" id="2.30.40.10">
    <property type="entry name" value="Urease, subunit C, domain 1"/>
    <property type="match status" value="2"/>
</dbReference>
<proteinExistence type="predicted"/>
<dbReference type="InterPro" id="IPR011059">
    <property type="entry name" value="Metal-dep_hydrolase_composite"/>
</dbReference>
<dbReference type="InterPro" id="IPR032466">
    <property type="entry name" value="Metal_Hydrolase"/>
</dbReference>
<feature type="domain" description="Amidohydrolase-related" evidence="1">
    <location>
        <begin position="109"/>
        <end position="484"/>
    </location>
</feature>
<keyword evidence="3" id="KW-1185">Reference proteome</keyword>
<gene>
    <name evidence="2" type="ordered locus">Swit_2922</name>
</gene>
<dbReference type="PANTHER" id="PTHR43135:SF3">
    <property type="entry name" value="ALPHA-D-RIBOSE 1-METHYLPHOSPHONATE 5-TRIPHOSPHATE DIPHOSPHATASE"/>
    <property type="match status" value="1"/>
</dbReference>
<dbReference type="EMBL" id="CP000699">
    <property type="protein sequence ID" value="ABQ69274.1"/>
    <property type="molecule type" value="Genomic_DNA"/>
</dbReference>
<name>A0A9J9LEJ8_RHIWR</name>
<dbReference type="Pfam" id="PF01979">
    <property type="entry name" value="Amidohydro_1"/>
    <property type="match status" value="1"/>
</dbReference>